<keyword evidence="2" id="KW-1185">Reference proteome</keyword>
<dbReference type="InterPro" id="IPR043132">
    <property type="entry name" value="BCAT-like_C"/>
</dbReference>
<evidence type="ECO:0000313" key="1">
    <source>
        <dbReference type="EMBL" id="MBB4950239.1"/>
    </source>
</evidence>
<keyword evidence="1" id="KW-0456">Lyase</keyword>
<dbReference type="Proteomes" id="UP000573327">
    <property type="component" value="Unassembled WGS sequence"/>
</dbReference>
<dbReference type="NCBIfam" id="NF006734">
    <property type="entry name" value="PRK09266.1"/>
    <property type="match status" value="1"/>
</dbReference>
<dbReference type="GO" id="GO:0016829">
    <property type="term" value="F:lyase activity"/>
    <property type="evidence" value="ECO:0007669"/>
    <property type="project" value="UniProtKB-KW"/>
</dbReference>
<dbReference type="Gene3D" id="3.20.10.10">
    <property type="entry name" value="D-amino Acid Aminotransferase, subunit A, domain 2"/>
    <property type="match status" value="1"/>
</dbReference>
<gene>
    <name evidence="1" type="ORF">F4556_005774</name>
</gene>
<proteinExistence type="predicted"/>
<dbReference type="AlphaFoldDB" id="A0A7W7SGW5"/>
<organism evidence="1 2">
    <name type="scientific">Kitasatospora gansuensis</name>
    <dbReference type="NCBI Taxonomy" id="258050"/>
    <lineage>
        <taxon>Bacteria</taxon>
        <taxon>Bacillati</taxon>
        <taxon>Actinomycetota</taxon>
        <taxon>Actinomycetes</taxon>
        <taxon>Kitasatosporales</taxon>
        <taxon>Streptomycetaceae</taxon>
        <taxon>Kitasatospora</taxon>
    </lineage>
</organism>
<dbReference type="InterPro" id="IPR036038">
    <property type="entry name" value="Aminotransferase-like"/>
</dbReference>
<dbReference type="Pfam" id="PF01063">
    <property type="entry name" value="Aminotran_4"/>
    <property type="match status" value="1"/>
</dbReference>
<dbReference type="Gene3D" id="3.30.470.10">
    <property type="match status" value="1"/>
</dbReference>
<dbReference type="InterPro" id="IPR001544">
    <property type="entry name" value="Aminotrans_IV"/>
</dbReference>
<comment type="caution">
    <text evidence="1">The sequence shown here is derived from an EMBL/GenBank/DDBJ whole genome shotgun (WGS) entry which is preliminary data.</text>
</comment>
<dbReference type="GO" id="GO:0008483">
    <property type="term" value="F:transaminase activity"/>
    <property type="evidence" value="ECO:0007669"/>
    <property type="project" value="UniProtKB-KW"/>
</dbReference>
<reference evidence="1 2" key="1">
    <citation type="submission" date="2020-08" db="EMBL/GenBank/DDBJ databases">
        <title>Sequencing the genomes of 1000 actinobacteria strains.</title>
        <authorList>
            <person name="Klenk H.-P."/>
        </authorList>
    </citation>
    <scope>NUCLEOTIDE SEQUENCE [LARGE SCALE GENOMIC DNA]</scope>
    <source>
        <strain evidence="1 2">DSM 44786</strain>
    </source>
</reference>
<sequence length="258" mass="27378">MAELNGRPVRPAELQALALTNYGHFTTMRVTDGRVRGLALHLERLRRDCRALFGTELDLDLVRSYARRAVPGSGSTMLRLTVFDPALDLGSLGGRADPAVLVTTRPAGDGAMPPPLRVRSVGYVRDQPEVKSVGLFGALRHRRAAQLAGYDDALFVDGTGAVSEGGTWNLGLIRDGEPVWPEAAYLPGTTLELLRGLRPGRSERVPLTGLSGFQAAFAGNAAIGVRPIAAVDGVELDPGHPLIAELAAAYRDLPGTSV</sequence>
<dbReference type="RefSeq" id="WP_184921252.1">
    <property type="nucleotide sequence ID" value="NZ_JACHJR010000001.1"/>
</dbReference>
<dbReference type="SUPFAM" id="SSF56752">
    <property type="entry name" value="D-aminoacid aminotransferase-like PLP-dependent enzymes"/>
    <property type="match status" value="1"/>
</dbReference>
<dbReference type="EMBL" id="JACHJR010000001">
    <property type="protein sequence ID" value="MBB4950239.1"/>
    <property type="molecule type" value="Genomic_DNA"/>
</dbReference>
<name>A0A7W7SGW5_9ACTN</name>
<protein>
    <submittedName>
        <fullName evidence="1">Branched-subunit amino acid aminotransferase/4-amino-4-deoxychorismate lyase</fullName>
    </submittedName>
</protein>
<evidence type="ECO:0000313" key="2">
    <source>
        <dbReference type="Proteomes" id="UP000573327"/>
    </source>
</evidence>
<keyword evidence="1" id="KW-0032">Aminotransferase</keyword>
<dbReference type="InterPro" id="IPR043131">
    <property type="entry name" value="BCAT-like_N"/>
</dbReference>
<accession>A0A7W7SGW5</accession>
<keyword evidence="1" id="KW-0808">Transferase</keyword>